<dbReference type="PANTHER" id="PTHR33395">
    <property type="entry name" value="TRANSCRIPTASE, PUTATIVE-RELATED-RELATED"/>
    <property type="match status" value="1"/>
</dbReference>
<evidence type="ECO:0000313" key="3">
    <source>
        <dbReference type="Proteomes" id="UP001333110"/>
    </source>
</evidence>
<keyword evidence="1" id="KW-0732">Signal</keyword>
<reference evidence="2 3" key="1">
    <citation type="journal article" date="2023" name="J. Hered.">
        <title>Chromosome-level genome of the wood stork (Mycteria americana) provides insight into avian chromosome evolution.</title>
        <authorList>
            <person name="Flamio R. Jr."/>
            <person name="Ramstad K.M."/>
        </authorList>
    </citation>
    <scope>NUCLEOTIDE SEQUENCE [LARGE SCALE GENOMIC DNA]</scope>
    <source>
        <strain evidence="2">JAX WOST 10</strain>
    </source>
</reference>
<accession>A0AAN7NHB2</accession>
<dbReference type="GO" id="GO:0007508">
    <property type="term" value="P:larval heart development"/>
    <property type="evidence" value="ECO:0007669"/>
    <property type="project" value="TreeGrafter"/>
</dbReference>
<evidence type="ECO:0000313" key="2">
    <source>
        <dbReference type="EMBL" id="KAK4825884.1"/>
    </source>
</evidence>
<gene>
    <name evidence="2" type="ORF">QYF61_003158</name>
</gene>
<dbReference type="Proteomes" id="UP001333110">
    <property type="component" value="Unassembled WGS sequence"/>
</dbReference>
<name>A0AAN7NHB2_MYCAM</name>
<proteinExistence type="predicted"/>
<dbReference type="GO" id="GO:0061343">
    <property type="term" value="P:cell adhesion involved in heart morphogenesis"/>
    <property type="evidence" value="ECO:0007669"/>
    <property type="project" value="TreeGrafter"/>
</dbReference>
<feature type="signal peptide" evidence="1">
    <location>
        <begin position="1"/>
        <end position="26"/>
    </location>
</feature>
<evidence type="ECO:0008006" key="4">
    <source>
        <dbReference type="Google" id="ProtNLM"/>
    </source>
</evidence>
<protein>
    <recommendedName>
        <fullName evidence="4">Secreted protein</fullName>
    </recommendedName>
</protein>
<sequence length="163" mass="18082">MATSCSEGTGGIALALLILLGDFNHSDICWKSSTASCRQSRRLLQCIEDNFLSQVINSPARGDAILDLMVTNATAPHKKDGDRLFTRACCDRTRGNGFKLKEGRFRLEIKKKFFTTRVVKHCNRLPREVVDAPSLDTFKVRLDGALRNVIKLKMSLLIAGGLD</sequence>
<keyword evidence="3" id="KW-1185">Reference proteome</keyword>
<dbReference type="GO" id="GO:0031012">
    <property type="term" value="C:extracellular matrix"/>
    <property type="evidence" value="ECO:0007669"/>
    <property type="project" value="TreeGrafter"/>
</dbReference>
<organism evidence="2 3">
    <name type="scientific">Mycteria americana</name>
    <name type="common">Wood stork</name>
    <dbReference type="NCBI Taxonomy" id="33587"/>
    <lineage>
        <taxon>Eukaryota</taxon>
        <taxon>Metazoa</taxon>
        <taxon>Chordata</taxon>
        <taxon>Craniata</taxon>
        <taxon>Vertebrata</taxon>
        <taxon>Euteleostomi</taxon>
        <taxon>Archelosauria</taxon>
        <taxon>Archosauria</taxon>
        <taxon>Dinosauria</taxon>
        <taxon>Saurischia</taxon>
        <taxon>Theropoda</taxon>
        <taxon>Coelurosauria</taxon>
        <taxon>Aves</taxon>
        <taxon>Neognathae</taxon>
        <taxon>Neoaves</taxon>
        <taxon>Aequornithes</taxon>
        <taxon>Ciconiiformes</taxon>
        <taxon>Ciconiidae</taxon>
        <taxon>Mycteria</taxon>
    </lineage>
</organism>
<dbReference type="EMBL" id="JAUNZN010000002">
    <property type="protein sequence ID" value="KAK4825884.1"/>
    <property type="molecule type" value="Genomic_DNA"/>
</dbReference>
<dbReference type="PANTHER" id="PTHR33395:SF22">
    <property type="entry name" value="REVERSE TRANSCRIPTASE DOMAIN-CONTAINING PROTEIN"/>
    <property type="match status" value="1"/>
</dbReference>
<comment type="caution">
    <text evidence="2">The sequence shown here is derived from an EMBL/GenBank/DDBJ whole genome shotgun (WGS) entry which is preliminary data.</text>
</comment>
<dbReference type="AlphaFoldDB" id="A0AAN7NHB2"/>
<feature type="chain" id="PRO_5042967957" description="Secreted protein" evidence="1">
    <location>
        <begin position="27"/>
        <end position="163"/>
    </location>
</feature>
<evidence type="ECO:0000256" key="1">
    <source>
        <dbReference type="SAM" id="SignalP"/>
    </source>
</evidence>